<dbReference type="AlphaFoldDB" id="A0AAD1SZG4"/>
<accession>A0AAD1SZG4</accession>
<feature type="region of interest" description="Disordered" evidence="1">
    <location>
        <begin position="181"/>
        <end position="213"/>
    </location>
</feature>
<sequence length="251" mass="28384">MLCSSSNGHYDSVFTKTFQGNAAICQAVLYECLYRDVFGVDERELISAVELFRSGTKKNRNSASTGSEDASFDCVPEQASDRRTDERERKDCENALEDKTKQGFDEAKASENPNKMPFPYKVLKALDPEIYRNVEFDVWLDSRKEDLSMLTRLESTFQDQLSSLKTEVCQMSHRVYDLEEDRRHTSLSPSPGTTDHRLSKLVRPNSGTTNYSTAPKKVLATSYKKKGTAAGRESGFKLTQAMTGYATDMKW</sequence>
<proteinExistence type="predicted"/>
<name>A0AAD1SZG4_PELCU</name>
<protein>
    <submittedName>
        <fullName evidence="2">Bifunctional UDP-N-acetylglucosamine transferase and deubiquitinase ALG13</fullName>
    </submittedName>
</protein>
<dbReference type="GO" id="GO:0016740">
    <property type="term" value="F:transferase activity"/>
    <property type="evidence" value="ECO:0007669"/>
    <property type="project" value="UniProtKB-KW"/>
</dbReference>
<dbReference type="Proteomes" id="UP001295444">
    <property type="component" value="Chromosome 09"/>
</dbReference>
<evidence type="ECO:0000313" key="2">
    <source>
        <dbReference type="EMBL" id="CAH2315464.1"/>
    </source>
</evidence>
<evidence type="ECO:0000313" key="3">
    <source>
        <dbReference type="Proteomes" id="UP001295444"/>
    </source>
</evidence>
<gene>
    <name evidence="2" type="ORF">PECUL_23A058203</name>
</gene>
<dbReference type="EMBL" id="OW240920">
    <property type="protein sequence ID" value="CAH2315464.1"/>
    <property type="molecule type" value="Genomic_DNA"/>
</dbReference>
<reference evidence="2" key="1">
    <citation type="submission" date="2022-03" db="EMBL/GenBank/DDBJ databases">
        <authorList>
            <person name="Alioto T."/>
            <person name="Alioto T."/>
            <person name="Gomez Garrido J."/>
        </authorList>
    </citation>
    <scope>NUCLEOTIDE SEQUENCE</scope>
</reference>
<keyword evidence="2" id="KW-0808">Transferase</keyword>
<keyword evidence="3" id="KW-1185">Reference proteome</keyword>
<evidence type="ECO:0000256" key="1">
    <source>
        <dbReference type="SAM" id="MobiDB-lite"/>
    </source>
</evidence>
<feature type="region of interest" description="Disordered" evidence="1">
    <location>
        <begin position="57"/>
        <end position="112"/>
    </location>
</feature>
<feature type="compositionally biased region" description="Basic and acidic residues" evidence="1">
    <location>
        <begin position="79"/>
        <end position="109"/>
    </location>
</feature>
<organism evidence="2 3">
    <name type="scientific">Pelobates cultripes</name>
    <name type="common">Western spadefoot toad</name>
    <dbReference type="NCBI Taxonomy" id="61616"/>
    <lineage>
        <taxon>Eukaryota</taxon>
        <taxon>Metazoa</taxon>
        <taxon>Chordata</taxon>
        <taxon>Craniata</taxon>
        <taxon>Vertebrata</taxon>
        <taxon>Euteleostomi</taxon>
        <taxon>Amphibia</taxon>
        <taxon>Batrachia</taxon>
        <taxon>Anura</taxon>
        <taxon>Pelobatoidea</taxon>
        <taxon>Pelobatidae</taxon>
        <taxon>Pelobates</taxon>
    </lineage>
</organism>